<evidence type="ECO:0000313" key="1">
    <source>
        <dbReference type="EMBL" id="GBG12291.1"/>
    </source>
</evidence>
<comment type="caution">
    <text evidence="1">The sequence shown here is derived from an EMBL/GenBank/DDBJ whole genome shotgun (WGS) entry which is preliminary data.</text>
</comment>
<proteinExistence type="predicted"/>
<dbReference type="RefSeq" id="WP_108996316.1">
    <property type="nucleotide sequence ID" value="NZ_BDQX01000458.1"/>
</dbReference>
<dbReference type="InterPro" id="IPR024623">
    <property type="entry name" value="YtxH"/>
</dbReference>
<reference evidence="1 2" key="1">
    <citation type="submission" date="2017-08" db="EMBL/GenBank/DDBJ databases">
        <title>Substantial Increase in Enzyme Production by Combined Drug-Resistance Mutations in Paenibacillus agaridevorans.</title>
        <authorList>
            <person name="Tanaka Y."/>
            <person name="Funane K."/>
            <person name="Hosaka T."/>
            <person name="Shiwa Y."/>
            <person name="Fujita N."/>
            <person name="Miyazaki T."/>
            <person name="Yoshikawa H."/>
            <person name="Murakami K."/>
            <person name="Kasahara K."/>
            <person name="Inaoka T."/>
            <person name="Hiraga Y."/>
            <person name="Ochi K."/>
        </authorList>
    </citation>
    <scope>NUCLEOTIDE SEQUENCE [LARGE SCALE GENOMIC DNA]</scope>
    <source>
        <strain evidence="1 2">T-3040</strain>
    </source>
</reference>
<accession>A0A2R5F6Q3</accession>
<dbReference type="PANTHER" id="PTHR35792">
    <property type="entry name" value="GENERAL STRESS PROTEIN"/>
    <property type="match status" value="1"/>
</dbReference>
<gene>
    <name evidence="1" type="ORF">PAT3040_07164</name>
</gene>
<keyword evidence="2" id="KW-1185">Reference proteome</keyword>
<protein>
    <submittedName>
        <fullName evidence="1">Putative general stress protein</fullName>
    </submittedName>
</protein>
<dbReference type="AlphaFoldDB" id="A0A2R5F6Q3"/>
<organism evidence="1 2">
    <name type="scientific">Paenibacillus agaridevorans</name>
    <dbReference type="NCBI Taxonomy" id="171404"/>
    <lineage>
        <taxon>Bacteria</taxon>
        <taxon>Bacillati</taxon>
        <taxon>Bacillota</taxon>
        <taxon>Bacilli</taxon>
        <taxon>Bacillales</taxon>
        <taxon>Paenibacillaceae</taxon>
        <taxon>Paenibacillus</taxon>
    </lineage>
</organism>
<dbReference type="Proteomes" id="UP000245202">
    <property type="component" value="Unassembled WGS sequence"/>
</dbReference>
<name>A0A2R5F6Q3_9BACL</name>
<dbReference type="EMBL" id="BDQX01000458">
    <property type="protein sequence ID" value="GBG12291.1"/>
    <property type="molecule type" value="Genomic_DNA"/>
</dbReference>
<evidence type="ECO:0000313" key="2">
    <source>
        <dbReference type="Proteomes" id="UP000245202"/>
    </source>
</evidence>
<dbReference type="PANTHER" id="PTHR35792:SF1">
    <property type="entry name" value="SLL0268 PROTEIN"/>
    <property type="match status" value="1"/>
</dbReference>
<sequence length="186" mass="19154">MSTRKGNKGFLFGALAGGVLGSIAALLFAPKAGKELRHDISVQAQKVGDKTGEIAKGIGHGAIELADRTKQAASNMASNVRIFGRGRGTEAAAISGISTEAAEELATGVIHNGADTGEQAAEAVEASKEVAAETLESTAEAVEEAAEHGTEWMKEVFAEAGEAVQDRFEAVGETIVEAADAEPYKK</sequence>
<dbReference type="InterPro" id="IPR052928">
    <property type="entry name" value="Desiccation-related_membrane"/>
</dbReference>
<dbReference type="Pfam" id="PF12732">
    <property type="entry name" value="YtxH"/>
    <property type="match status" value="1"/>
</dbReference>